<evidence type="ECO:0008006" key="4">
    <source>
        <dbReference type="Google" id="ProtNLM"/>
    </source>
</evidence>
<gene>
    <name evidence="2" type="ORF">R1sor_009063</name>
</gene>
<reference evidence="2 3" key="1">
    <citation type="submission" date="2024-09" db="EMBL/GenBank/DDBJ databases">
        <title>Chromosome-scale assembly of Riccia sorocarpa.</title>
        <authorList>
            <person name="Paukszto L."/>
        </authorList>
    </citation>
    <scope>NUCLEOTIDE SEQUENCE [LARGE SCALE GENOMIC DNA]</scope>
    <source>
        <strain evidence="2">LP-2024</strain>
        <tissue evidence="2">Aerial parts of the thallus</tissue>
    </source>
</reference>
<dbReference type="Pfam" id="PF06273">
    <property type="entry name" value="eIF-4B"/>
    <property type="match status" value="1"/>
</dbReference>
<evidence type="ECO:0000313" key="2">
    <source>
        <dbReference type="EMBL" id="KAL3686489.1"/>
    </source>
</evidence>
<sequence>MSQCGNSSPGYVPSVNSSPGYVPSSSPGYVPSVSPCPSAMYNPSASPSPSVSAGYHPSASPSPSVSPGYNPNDSPGYVPGGSPGYIPSASPGYVPSTPAPGTPIVTEANSVGEGAKIAAVEDYQPGSPEYNRQPGSLAACTWMCIPTQQSRTRLVRIWRTHGEEREHGRQRQAEAEAKANGAAALRSEAFPSMEASVAAKPKKKRAQTFSISEFATGGYVGRGGRTRQTMSDSQYLTTSEMMLLRTAPRERTDKETGGLGRGFGDYGGRGGDRLGFGDRGSDFASRGIAVLVVGSIEEIEKTGGNLGTRDRQEPMR</sequence>
<proteinExistence type="predicted"/>
<organism evidence="2 3">
    <name type="scientific">Riccia sorocarpa</name>
    <dbReference type="NCBI Taxonomy" id="122646"/>
    <lineage>
        <taxon>Eukaryota</taxon>
        <taxon>Viridiplantae</taxon>
        <taxon>Streptophyta</taxon>
        <taxon>Embryophyta</taxon>
        <taxon>Marchantiophyta</taxon>
        <taxon>Marchantiopsida</taxon>
        <taxon>Marchantiidae</taxon>
        <taxon>Marchantiales</taxon>
        <taxon>Ricciaceae</taxon>
        <taxon>Riccia</taxon>
    </lineage>
</organism>
<feature type="compositionally biased region" description="Low complexity" evidence="1">
    <location>
        <begin position="11"/>
        <end position="67"/>
    </location>
</feature>
<dbReference type="Proteomes" id="UP001633002">
    <property type="component" value="Unassembled WGS sequence"/>
</dbReference>
<accession>A0ABD3H7I5</accession>
<dbReference type="InterPro" id="IPR010433">
    <property type="entry name" value="EIF-4B_pln"/>
</dbReference>
<comment type="caution">
    <text evidence="2">The sequence shown here is derived from an EMBL/GenBank/DDBJ whole genome shotgun (WGS) entry which is preliminary data.</text>
</comment>
<feature type="region of interest" description="Disordered" evidence="1">
    <location>
        <begin position="88"/>
        <end position="107"/>
    </location>
</feature>
<evidence type="ECO:0000256" key="1">
    <source>
        <dbReference type="SAM" id="MobiDB-lite"/>
    </source>
</evidence>
<dbReference type="AlphaFoldDB" id="A0ABD3H7I5"/>
<name>A0ABD3H7I5_9MARC</name>
<feature type="region of interest" description="Disordered" evidence="1">
    <location>
        <begin position="1"/>
        <end position="83"/>
    </location>
</feature>
<evidence type="ECO:0000313" key="3">
    <source>
        <dbReference type="Proteomes" id="UP001633002"/>
    </source>
</evidence>
<keyword evidence="3" id="KW-1185">Reference proteome</keyword>
<dbReference type="EMBL" id="JBJQOH010000005">
    <property type="protein sequence ID" value="KAL3686489.1"/>
    <property type="molecule type" value="Genomic_DNA"/>
</dbReference>
<protein>
    <recommendedName>
        <fullName evidence="4">KH domain-containing protein</fullName>
    </recommendedName>
</protein>